<gene>
    <name evidence="3" type="ORF">CVT25_004283</name>
</gene>
<keyword evidence="1" id="KW-0812">Transmembrane</keyword>
<accession>A0A409WXH7</accession>
<dbReference type="STRING" id="93625.A0A409WXH7"/>
<sequence length="284" mass="31714">MQPEKASLLDCVDEETLSSYKDPQAGSSSLKSVSGILPDVRPTNFIQLSRDIKTLRGAWIIDPAMVVPSPFLPSLRVNETEETRSNISLDVSLWGAIHADIFLLSTKKDSTSATAQRQKIYIQGHSSGTLTMKLILICPVQHEAFRDRAAETRWPMRISCSSVVGNVNIYLPRSFRGLIDTEVTLGSVRFSDAMKGLMTQFAHKNGVQRHFLGDFDANAVQSAGEWVGDRLRAEAMTGSVRIFFNDEDVPPDEAEDKVFMRSRWFWFSVLICIFSVSLTVVFAM</sequence>
<protein>
    <recommendedName>
        <fullName evidence="2">DUF7330 domain-containing protein</fullName>
    </recommendedName>
</protein>
<evidence type="ECO:0000259" key="2">
    <source>
        <dbReference type="Pfam" id="PF24016"/>
    </source>
</evidence>
<dbReference type="Pfam" id="PF24016">
    <property type="entry name" value="DUF7330"/>
    <property type="match status" value="1"/>
</dbReference>
<dbReference type="OrthoDB" id="2593559at2759"/>
<evidence type="ECO:0000256" key="1">
    <source>
        <dbReference type="SAM" id="Phobius"/>
    </source>
</evidence>
<keyword evidence="1" id="KW-0472">Membrane</keyword>
<evidence type="ECO:0000313" key="3">
    <source>
        <dbReference type="EMBL" id="PPQ83224.1"/>
    </source>
</evidence>
<dbReference type="EMBL" id="NHYD01003033">
    <property type="protein sequence ID" value="PPQ83224.1"/>
    <property type="molecule type" value="Genomic_DNA"/>
</dbReference>
<keyword evidence="1" id="KW-1133">Transmembrane helix</keyword>
<evidence type="ECO:0000313" key="4">
    <source>
        <dbReference type="Proteomes" id="UP000283269"/>
    </source>
</evidence>
<dbReference type="Proteomes" id="UP000283269">
    <property type="component" value="Unassembled WGS sequence"/>
</dbReference>
<dbReference type="InParanoid" id="A0A409WXH7"/>
<proteinExistence type="predicted"/>
<name>A0A409WXH7_PSICY</name>
<reference evidence="3 4" key="1">
    <citation type="journal article" date="2018" name="Evol. Lett.">
        <title>Horizontal gene cluster transfer increased hallucinogenic mushroom diversity.</title>
        <authorList>
            <person name="Reynolds H.T."/>
            <person name="Vijayakumar V."/>
            <person name="Gluck-Thaler E."/>
            <person name="Korotkin H.B."/>
            <person name="Matheny P.B."/>
            <person name="Slot J.C."/>
        </authorList>
    </citation>
    <scope>NUCLEOTIDE SEQUENCE [LARGE SCALE GENOMIC DNA]</scope>
    <source>
        <strain evidence="3 4">2631</strain>
    </source>
</reference>
<organism evidence="3 4">
    <name type="scientific">Psilocybe cyanescens</name>
    <dbReference type="NCBI Taxonomy" id="93625"/>
    <lineage>
        <taxon>Eukaryota</taxon>
        <taxon>Fungi</taxon>
        <taxon>Dikarya</taxon>
        <taxon>Basidiomycota</taxon>
        <taxon>Agaricomycotina</taxon>
        <taxon>Agaricomycetes</taxon>
        <taxon>Agaricomycetidae</taxon>
        <taxon>Agaricales</taxon>
        <taxon>Agaricineae</taxon>
        <taxon>Strophariaceae</taxon>
        <taxon>Psilocybe</taxon>
    </lineage>
</organism>
<dbReference type="AlphaFoldDB" id="A0A409WXH7"/>
<comment type="caution">
    <text evidence="3">The sequence shown here is derived from an EMBL/GenBank/DDBJ whole genome shotgun (WGS) entry which is preliminary data.</text>
</comment>
<feature type="transmembrane region" description="Helical" evidence="1">
    <location>
        <begin position="264"/>
        <end position="283"/>
    </location>
</feature>
<dbReference type="InterPro" id="IPR055754">
    <property type="entry name" value="DUF7330"/>
</dbReference>
<keyword evidence="4" id="KW-1185">Reference proteome</keyword>
<feature type="domain" description="DUF7330" evidence="2">
    <location>
        <begin position="44"/>
        <end position="247"/>
    </location>
</feature>